<keyword evidence="6 13" id="KW-0949">S-adenosyl-L-methionine</keyword>
<dbReference type="PANTHER" id="PTHR22976:SF2">
    <property type="entry name" value="BIOTIN SYNTHASE, MITOCHONDRIAL"/>
    <property type="match status" value="1"/>
</dbReference>
<gene>
    <name evidence="13" type="primary">bioB</name>
    <name evidence="17" type="ORF">A3A87_02670</name>
</gene>
<dbReference type="SFLD" id="SFLDG01278">
    <property type="entry name" value="biotin_synthase_like"/>
    <property type="match status" value="1"/>
</dbReference>
<dbReference type="Proteomes" id="UP000179037">
    <property type="component" value="Unassembled WGS sequence"/>
</dbReference>
<comment type="function">
    <text evidence="13">Catalyzes the conversion of dethiobiotin (DTB) to biotin by the insertion of a sulfur atom into dethiobiotin via a radical-based mechanism.</text>
</comment>
<feature type="binding site" evidence="13 14">
    <location>
        <position position="124"/>
    </location>
    <ligand>
        <name>[2Fe-2S] cluster</name>
        <dbReference type="ChEBI" id="CHEBI:190135"/>
    </ligand>
</feature>
<dbReference type="InterPro" id="IPR002684">
    <property type="entry name" value="Biotin_synth/BioAB"/>
</dbReference>
<dbReference type="Pfam" id="PF04055">
    <property type="entry name" value="Radical_SAM"/>
    <property type="match status" value="1"/>
</dbReference>
<dbReference type="NCBIfam" id="TIGR00433">
    <property type="entry name" value="bioB"/>
    <property type="match status" value="1"/>
</dbReference>
<evidence type="ECO:0000313" key="17">
    <source>
        <dbReference type="EMBL" id="OGI52804.1"/>
    </source>
</evidence>
<evidence type="ECO:0000256" key="8">
    <source>
        <dbReference type="ARBA" id="ARBA00022723"/>
    </source>
</evidence>
<dbReference type="GO" id="GO:0005506">
    <property type="term" value="F:iron ion binding"/>
    <property type="evidence" value="ECO:0007669"/>
    <property type="project" value="UniProtKB-UniRule"/>
</dbReference>
<dbReference type="InterPro" id="IPR007197">
    <property type="entry name" value="rSAM"/>
</dbReference>
<evidence type="ECO:0000256" key="7">
    <source>
        <dbReference type="ARBA" id="ARBA00022714"/>
    </source>
</evidence>
<evidence type="ECO:0000256" key="1">
    <source>
        <dbReference type="ARBA" id="ARBA00004942"/>
    </source>
</evidence>
<feature type="binding site" evidence="13 14">
    <location>
        <position position="49"/>
    </location>
    <ligand>
        <name>[4Fe-4S] cluster</name>
        <dbReference type="ChEBI" id="CHEBI:49883"/>
        <note>4Fe-4S-S-AdoMet</note>
    </ligand>
</feature>
<evidence type="ECO:0000256" key="2">
    <source>
        <dbReference type="ARBA" id="ARBA00010765"/>
    </source>
</evidence>
<dbReference type="GO" id="GO:0004076">
    <property type="term" value="F:biotin synthase activity"/>
    <property type="evidence" value="ECO:0007669"/>
    <property type="project" value="UniProtKB-UniRule"/>
</dbReference>
<dbReference type="PIRSF" id="PIRSF001619">
    <property type="entry name" value="Biotin_synth"/>
    <property type="match status" value="1"/>
</dbReference>
<name>A0A1F6U624_9PROT</name>
<feature type="binding site" evidence="13 14">
    <location>
        <position position="184"/>
    </location>
    <ligand>
        <name>[2Fe-2S] cluster</name>
        <dbReference type="ChEBI" id="CHEBI:190135"/>
    </ligand>
</feature>
<dbReference type="PROSITE" id="PS51918">
    <property type="entry name" value="RADICAL_SAM"/>
    <property type="match status" value="1"/>
</dbReference>
<comment type="caution">
    <text evidence="17">The sequence shown here is derived from an EMBL/GenBank/DDBJ whole genome shotgun (WGS) entry which is preliminary data.</text>
</comment>
<dbReference type="GO" id="GO:0051539">
    <property type="term" value="F:4 iron, 4 sulfur cluster binding"/>
    <property type="evidence" value="ECO:0007669"/>
    <property type="project" value="UniProtKB-KW"/>
</dbReference>
<keyword evidence="11 13" id="KW-0411">Iron-sulfur</keyword>
<comment type="cofactor">
    <cofactor evidence="13">
        <name>[2Fe-2S] cluster</name>
        <dbReference type="ChEBI" id="CHEBI:190135"/>
    </cofactor>
    <text evidence="13">Binds 1 [2Fe-2S] cluster. The cluster is coordinated with 3 cysteines and 1 arginine.</text>
</comment>
<protein>
    <recommendedName>
        <fullName evidence="3 13">Biotin synthase</fullName>
        <ecNumber evidence="3 13">2.8.1.6</ecNumber>
    </recommendedName>
</protein>
<dbReference type="SFLD" id="SFLDS00029">
    <property type="entry name" value="Radical_SAM"/>
    <property type="match status" value="1"/>
</dbReference>
<evidence type="ECO:0000256" key="11">
    <source>
        <dbReference type="ARBA" id="ARBA00023014"/>
    </source>
</evidence>
<evidence type="ECO:0000256" key="9">
    <source>
        <dbReference type="ARBA" id="ARBA00022756"/>
    </source>
</evidence>
<dbReference type="SFLD" id="SFLDG01060">
    <property type="entry name" value="BATS_domain_containing"/>
    <property type="match status" value="1"/>
</dbReference>
<evidence type="ECO:0000256" key="12">
    <source>
        <dbReference type="ARBA" id="ARBA00051157"/>
    </source>
</evidence>
<dbReference type="SUPFAM" id="SSF102114">
    <property type="entry name" value="Radical SAM enzymes"/>
    <property type="match status" value="2"/>
</dbReference>
<feature type="region of interest" description="Disordered" evidence="15">
    <location>
        <begin position="226"/>
        <end position="267"/>
    </location>
</feature>
<keyword evidence="9 13" id="KW-0093">Biotin biosynthesis</keyword>
<comment type="cofactor">
    <cofactor evidence="14">
        <name>[2Fe-2S] cluster</name>
        <dbReference type="ChEBI" id="CHEBI:190135"/>
    </cofactor>
    <text evidence="14">Binds 1 [2Fe-2S] cluster. The cluster is coordinated with 3 cysteines and 1 arginine.</text>
</comment>
<feature type="binding site" evidence="13 14">
    <location>
        <position position="306"/>
    </location>
    <ligand>
        <name>[2Fe-2S] cluster</name>
        <dbReference type="ChEBI" id="CHEBI:190135"/>
    </ligand>
</feature>
<dbReference type="SMART" id="SM00729">
    <property type="entry name" value="Elp3"/>
    <property type="match status" value="1"/>
</dbReference>
<dbReference type="GO" id="GO:0009102">
    <property type="term" value="P:biotin biosynthetic process"/>
    <property type="evidence" value="ECO:0007669"/>
    <property type="project" value="UniProtKB-UniRule"/>
</dbReference>
<reference evidence="17 18" key="1">
    <citation type="journal article" date="2016" name="Nat. Commun.">
        <title>Thousands of microbial genomes shed light on interconnected biogeochemical processes in an aquifer system.</title>
        <authorList>
            <person name="Anantharaman K."/>
            <person name="Brown C.T."/>
            <person name="Hug L.A."/>
            <person name="Sharon I."/>
            <person name="Castelle C.J."/>
            <person name="Probst A.J."/>
            <person name="Thomas B.C."/>
            <person name="Singh A."/>
            <person name="Wilkins M.J."/>
            <person name="Karaoz U."/>
            <person name="Brodie E.L."/>
            <person name="Williams K.H."/>
            <person name="Hubbard S.S."/>
            <person name="Banfield J.F."/>
        </authorList>
    </citation>
    <scope>NUCLEOTIDE SEQUENCE [LARGE SCALE GENOMIC DNA]</scope>
</reference>
<dbReference type="CDD" id="cd01335">
    <property type="entry name" value="Radical_SAM"/>
    <property type="match status" value="1"/>
</dbReference>
<dbReference type="InterPro" id="IPR024177">
    <property type="entry name" value="Biotin_synthase"/>
</dbReference>
<dbReference type="InterPro" id="IPR010722">
    <property type="entry name" value="BATS_dom"/>
</dbReference>
<evidence type="ECO:0000256" key="13">
    <source>
        <dbReference type="HAMAP-Rule" id="MF_01694"/>
    </source>
</evidence>
<dbReference type="UniPathway" id="UPA00078">
    <property type="reaction ID" value="UER00162"/>
</dbReference>
<feature type="binding site" evidence="13 14">
    <location>
        <position position="56"/>
    </location>
    <ligand>
        <name>[4Fe-4S] cluster</name>
        <dbReference type="ChEBI" id="CHEBI:49883"/>
        <note>4Fe-4S-S-AdoMet</note>
    </ligand>
</feature>
<evidence type="ECO:0000256" key="14">
    <source>
        <dbReference type="PIRSR" id="PIRSR001619-1"/>
    </source>
</evidence>
<keyword evidence="5 13" id="KW-0808">Transferase</keyword>
<keyword evidence="7 13" id="KW-0001">2Fe-2S</keyword>
<dbReference type="EMBL" id="MFTC01000007">
    <property type="protein sequence ID" value="OGI52804.1"/>
    <property type="molecule type" value="Genomic_DNA"/>
</dbReference>
<dbReference type="InterPro" id="IPR058240">
    <property type="entry name" value="rSAM_sf"/>
</dbReference>
<dbReference type="SMART" id="SM00876">
    <property type="entry name" value="BATS"/>
    <property type="match status" value="1"/>
</dbReference>
<evidence type="ECO:0000256" key="5">
    <source>
        <dbReference type="ARBA" id="ARBA00022679"/>
    </source>
</evidence>
<comment type="cofactor">
    <cofactor evidence="13 14">
        <name>[4Fe-4S] cluster</name>
        <dbReference type="ChEBI" id="CHEBI:49883"/>
    </cofactor>
    <text evidence="13 14">Binds 1 [4Fe-4S] cluster. The cluster is coordinated with 3 cysteines and an exchangeable S-adenosyl-L-methionine.</text>
</comment>
<proteinExistence type="inferred from homology"/>
<dbReference type="InterPro" id="IPR013785">
    <property type="entry name" value="Aldolase_TIM"/>
</dbReference>
<keyword evidence="8 13" id="KW-0479">Metal-binding</keyword>
<sequence length="373" mass="40447">MHPDAADIAALFELPFSDLIYRAQTLHRRHFDPNAVQLSTLLSIKTGGCSEDCGYCSQSARFHTDVKNQPLLSKEEVVAAARTAQERGATRFCMGAAWRGPKEKDLAQVTDMIRAVKDLGMETCATLGLLREGQAEQLAQAGLDYYNHNLDTSRAHYDHIVHTHSFDNRLDTLKKVRSAGLKVCCGGIMGMGESRADRVQFIAELAALDPPPESVPINLLVHIPGTPLGEGAPASREQGPHHDSDGDASVASRARTSESMGPDEDTKFQVSIKPLTDATTATALDPIEFVRTVAAARIAMPTSFVRLSAGRSQMPDHLQALCFLAGANSIFYGDRLLTTPNPESDADLRLFEKLGIHPLSPEIPAPQRKTAEA</sequence>
<feature type="binding site" evidence="13 14">
    <location>
        <position position="93"/>
    </location>
    <ligand>
        <name>[2Fe-2S] cluster</name>
        <dbReference type="ChEBI" id="CHEBI:190135"/>
    </ligand>
</feature>
<dbReference type="STRING" id="1817768.A3A87_02670"/>
<comment type="similarity">
    <text evidence="2 13">Belongs to the radical SAM superfamily. Biotin synthase family.</text>
</comment>
<dbReference type="Pfam" id="PF06968">
    <property type="entry name" value="BATS"/>
    <property type="match status" value="1"/>
</dbReference>
<comment type="pathway">
    <text evidence="1 13">Cofactor biosynthesis; biotin biosynthesis; biotin from 7,8-diaminononanoate: step 2/2.</text>
</comment>
<comment type="catalytic activity">
    <reaction evidence="12 13">
        <text>(4R,5S)-dethiobiotin + (sulfur carrier)-SH + 2 reduced [2Fe-2S]-[ferredoxin] + 2 S-adenosyl-L-methionine = (sulfur carrier)-H + biotin + 2 5'-deoxyadenosine + 2 L-methionine + 2 oxidized [2Fe-2S]-[ferredoxin]</text>
        <dbReference type="Rhea" id="RHEA:22060"/>
        <dbReference type="Rhea" id="RHEA-COMP:10000"/>
        <dbReference type="Rhea" id="RHEA-COMP:10001"/>
        <dbReference type="Rhea" id="RHEA-COMP:14737"/>
        <dbReference type="Rhea" id="RHEA-COMP:14739"/>
        <dbReference type="ChEBI" id="CHEBI:17319"/>
        <dbReference type="ChEBI" id="CHEBI:29917"/>
        <dbReference type="ChEBI" id="CHEBI:33737"/>
        <dbReference type="ChEBI" id="CHEBI:33738"/>
        <dbReference type="ChEBI" id="CHEBI:57586"/>
        <dbReference type="ChEBI" id="CHEBI:57844"/>
        <dbReference type="ChEBI" id="CHEBI:59789"/>
        <dbReference type="ChEBI" id="CHEBI:64428"/>
        <dbReference type="ChEBI" id="CHEBI:149473"/>
        <dbReference type="EC" id="2.8.1.6"/>
    </reaction>
</comment>
<dbReference type="HAMAP" id="MF_01694">
    <property type="entry name" value="BioB"/>
    <property type="match status" value="1"/>
</dbReference>
<keyword evidence="10 13" id="KW-0408">Iron</keyword>
<organism evidence="17 18">
    <name type="scientific">Candidatus Muproteobacteria bacterium RIFCSPLOWO2_01_FULL_60_18</name>
    <dbReference type="NCBI Taxonomy" id="1817768"/>
    <lineage>
        <taxon>Bacteria</taxon>
        <taxon>Pseudomonadati</taxon>
        <taxon>Pseudomonadota</taxon>
        <taxon>Candidatus Muproteobacteria</taxon>
    </lineage>
</organism>
<feature type="binding site" evidence="13 14">
    <location>
        <position position="53"/>
    </location>
    <ligand>
        <name>[4Fe-4S] cluster</name>
        <dbReference type="ChEBI" id="CHEBI:49883"/>
        <note>4Fe-4S-S-AdoMet</note>
    </ligand>
</feature>
<evidence type="ECO:0000256" key="15">
    <source>
        <dbReference type="SAM" id="MobiDB-lite"/>
    </source>
</evidence>
<dbReference type="GO" id="GO:0051537">
    <property type="term" value="F:2 iron, 2 sulfur cluster binding"/>
    <property type="evidence" value="ECO:0007669"/>
    <property type="project" value="UniProtKB-KW"/>
</dbReference>
<keyword evidence="4 13" id="KW-0004">4Fe-4S</keyword>
<dbReference type="Gene3D" id="3.20.20.70">
    <property type="entry name" value="Aldolase class I"/>
    <property type="match status" value="2"/>
</dbReference>
<evidence type="ECO:0000256" key="10">
    <source>
        <dbReference type="ARBA" id="ARBA00023004"/>
    </source>
</evidence>
<comment type="subunit">
    <text evidence="13">Homodimer.</text>
</comment>
<evidence type="ECO:0000256" key="6">
    <source>
        <dbReference type="ARBA" id="ARBA00022691"/>
    </source>
</evidence>
<dbReference type="PANTHER" id="PTHR22976">
    <property type="entry name" value="BIOTIN SYNTHASE"/>
    <property type="match status" value="1"/>
</dbReference>
<dbReference type="EC" id="2.8.1.6" evidence="3 13"/>
<evidence type="ECO:0000259" key="16">
    <source>
        <dbReference type="PROSITE" id="PS51918"/>
    </source>
</evidence>
<evidence type="ECO:0000256" key="3">
    <source>
        <dbReference type="ARBA" id="ARBA00012236"/>
    </source>
</evidence>
<accession>A0A1F6U624</accession>
<evidence type="ECO:0000313" key="18">
    <source>
        <dbReference type="Proteomes" id="UP000179037"/>
    </source>
</evidence>
<dbReference type="InterPro" id="IPR006638">
    <property type="entry name" value="Elp3/MiaA/NifB-like_rSAM"/>
</dbReference>
<feature type="domain" description="Radical SAM core" evidence="16">
    <location>
        <begin position="34"/>
        <end position="267"/>
    </location>
</feature>
<evidence type="ECO:0000256" key="4">
    <source>
        <dbReference type="ARBA" id="ARBA00022485"/>
    </source>
</evidence>
<dbReference type="AlphaFoldDB" id="A0A1F6U624"/>